<dbReference type="PROSITE" id="PS01313">
    <property type="entry name" value="LIPB"/>
    <property type="match status" value="1"/>
</dbReference>
<dbReference type="EMBL" id="CP016243">
    <property type="protein sequence ID" value="ANQ06706.1"/>
    <property type="molecule type" value="Genomic_DNA"/>
</dbReference>
<feature type="signal peptide" evidence="1">
    <location>
        <begin position="1"/>
        <end position="20"/>
    </location>
</feature>
<name>A0A1B1DV84_9APIC</name>
<evidence type="ECO:0000259" key="2">
    <source>
        <dbReference type="PROSITE" id="PS51733"/>
    </source>
</evidence>
<proteinExistence type="predicted"/>
<dbReference type="PANTHER" id="PTHR10993:SF7">
    <property type="entry name" value="LIPOYLTRANSFERASE 2, MITOCHONDRIAL-RELATED"/>
    <property type="match status" value="1"/>
</dbReference>
<dbReference type="OrthoDB" id="19908at2759"/>
<gene>
    <name evidence="3" type="ORF">PCOAH_00010630</name>
</gene>
<feature type="chain" id="PRO_5008521258" evidence="1">
    <location>
        <begin position="21"/>
        <end position="443"/>
    </location>
</feature>
<dbReference type="Proteomes" id="UP000092716">
    <property type="component" value="Chromosome 5"/>
</dbReference>
<keyword evidence="4" id="KW-1185">Reference proteome</keyword>
<dbReference type="PROSITE" id="PS51733">
    <property type="entry name" value="BPL_LPL_CATALYTIC"/>
    <property type="match status" value="1"/>
</dbReference>
<dbReference type="PANTHER" id="PTHR10993">
    <property type="entry name" value="OCTANOYLTRANSFERASE"/>
    <property type="match status" value="1"/>
</dbReference>
<dbReference type="InterPro" id="IPR004143">
    <property type="entry name" value="BPL_LPL_catalytic"/>
</dbReference>
<sequence length="443" mass="51143">MIKKLLLVQAAISLVILCSTKKLKNEKQIPRTACALLKGVKYKTRKRAFAQPIGGSLKKEKYNTREANVTNEILIFDLSEKLINYKLAFELQNWLHQSKINFQNGNKFSIHSNTLKLVKDKIERFEKNLKKYDFCFILQHTPCYTLGSSAHMGDILLDKRDYYIEELGDIYNNFDERSLSQFVSKHEYIKHEINESENYDEGKNYFESFSQNRNKVKMPIYRINRGGKATYHGPGQLILYLILDLKKYPCNYSERGVSHLSQRKDDYEGEQPKMEEHNEEMLPHRCNTNLNAKTESLFDLHKTVNNIQKVGVETLGKFKIKANTKEDSIGVFHKDKKLISIGVKIRKYVSMHGMALNFNLDKKFLKYLLPCGMSHADYTSMHELDEVKIREKKTGVSRNPEGESEMANRTTVLNELVVNCAHSVGSIFNAKVKISSDIGDLFA</sequence>
<evidence type="ECO:0000313" key="4">
    <source>
        <dbReference type="Proteomes" id="UP000092716"/>
    </source>
</evidence>
<dbReference type="AlphaFoldDB" id="A0A1B1DV84"/>
<dbReference type="KEGG" id="pcot:PCOAH_00010630"/>
<dbReference type="GeneID" id="30907789"/>
<accession>A0A1B1DV84</accession>
<keyword evidence="1" id="KW-0732">Signal</keyword>
<dbReference type="GO" id="GO:0009249">
    <property type="term" value="P:protein lipoylation"/>
    <property type="evidence" value="ECO:0007669"/>
    <property type="project" value="InterPro"/>
</dbReference>
<dbReference type="GO" id="GO:0016874">
    <property type="term" value="F:ligase activity"/>
    <property type="evidence" value="ECO:0007669"/>
    <property type="project" value="UniProtKB-KW"/>
</dbReference>
<dbReference type="GO" id="GO:0033819">
    <property type="term" value="F:lipoyl(octanoyl) transferase activity"/>
    <property type="evidence" value="ECO:0007669"/>
    <property type="project" value="InterPro"/>
</dbReference>
<protein>
    <submittedName>
        <fullName evidence="3">Lipoate-protein ligase</fullName>
    </submittedName>
</protein>
<reference evidence="4" key="1">
    <citation type="submission" date="2016-06" db="EMBL/GenBank/DDBJ databases">
        <title>First high quality genome sequence of Plasmodium coatneyi using continuous long reads from single molecule, real-time sequencing.</title>
        <authorList>
            <person name="Chien J.-T."/>
            <person name="Pakala S.B."/>
            <person name="Geraldo J.A."/>
            <person name="Lapp S.A."/>
            <person name="Barnwell J.W."/>
            <person name="Kissinger J.C."/>
            <person name="Galinski M.R."/>
            <person name="Humphrey J.C."/>
        </authorList>
    </citation>
    <scope>NUCLEOTIDE SEQUENCE [LARGE SCALE GENOMIC DNA]</scope>
    <source>
        <strain evidence="4">Hackeri</strain>
    </source>
</reference>
<feature type="domain" description="BPL/LPL catalytic" evidence="2">
    <location>
        <begin position="173"/>
        <end position="417"/>
    </location>
</feature>
<evidence type="ECO:0000313" key="3">
    <source>
        <dbReference type="EMBL" id="ANQ06706.1"/>
    </source>
</evidence>
<organism evidence="3 4">
    <name type="scientific">Plasmodium coatneyi</name>
    <dbReference type="NCBI Taxonomy" id="208452"/>
    <lineage>
        <taxon>Eukaryota</taxon>
        <taxon>Sar</taxon>
        <taxon>Alveolata</taxon>
        <taxon>Apicomplexa</taxon>
        <taxon>Aconoidasida</taxon>
        <taxon>Haemosporida</taxon>
        <taxon>Plasmodiidae</taxon>
        <taxon>Plasmodium</taxon>
    </lineage>
</organism>
<dbReference type="Gene3D" id="3.30.930.10">
    <property type="entry name" value="Bira Bifunctional Protein, Domain 2"/>
    <property type="match status" value="1"/>
</dbReference>
<dbReference type="SUPFAM" id="SSF55681">
    <property type="entry name" value="Class II aaRS and biotin synthetases"/>
    <property type="match status" value="1"/>
</dbReference>
<dbReference type="InterPro" id="IPR020605">
    <property type="entry name" value="Octanoyltransferase_CS"/>
</dbReference>
<keyword evidence="3" id="KW-0436">Ligase</keyword>
<evidence type="ECO:0000256" key="1">
    <source>
        <dbReference type="SAM" id="SignalP"/>
    </source>
</evidence>
<dbReference type="Pfam" id="PF21948">
    <property type="entry name" value="LplA-B_cat"/>
    <property type="match status" value="2"/>
</dbReference>
<dbReference type="RefSeq" id="XP_019913401.1">
    <property type="nucleotide sequence ID" value="XM_020057872.1"/>
</dbReference>
<dbReference type="VEuPathDB" id="PlasmoDB:PCOAH_00010630"/>
<dbReference type="InterPro" id="IPR045864">
    <property type="entry name" value="aa-tRNA-synth_II/BPL/LPL"/>
</dbReference>